<proteinExistence type="predicted"/>
<sequence>MKPRPMFSTLILSTRPGGPLASSGAFALAQVQCRRSIYTHNTALSTGTQWQNKRWDSRAQATRCASTSPSSASKPRHSVPQSASKPKPTKPTAAKTSAPSKIHTASASSSAAVKRTASVPGAITDALATEGDRLNPPSFTYAPPLSIPDRKEGQNYASYLFSCGKAYLSFYKTGIGHTRQTLKFAKAIRARIADQGKGISKDVAGSGILSRSEWQVLRRSKRDLLRLPVMGFLVLALGEWLPLVVIYLTPVIPEQCRIPKQVERVLNKKEATRRDRLERIATHALRLQSLDRGPRTDQDGIRLAAAAEGLLDPRSKVGKEGGTAMARAIIPPEASNDLSLFHLLLLSARLDCHPRVLDKLWIRPPKWLLQRNVGTKLKYLTQDDELTRRDGGSQRLGGVELQRACVERGIDVVGKSEAEQRKMLAQWYDM</sequence>
<keyword evidence="3" id="KW-0999">Mitochondrion inner membrane</keyword>
<dbReference type="InterPro" id="IPR044202">
    <property type="entry name" value="LETM1/MDM38-like"/>
</dbReference>
<dbReference type="EMBL" id="JAPEUV010000013">
    <property type="protein sequence ID" value="KAJ4341057.1"/>
    <property type="molecule type" value="Genomic_DNA"/>
</dbReference>
<evidence type="ECO:0000256" key="3">
    <source>
        <dbReference type="ARBA" id="ARBA00022792"/>
    </source>
</evidence>
<evidence type="ECO:0000256" key="8">
    <source>
        <dbReference type="SAM" id="MobiDB-lite"/>
    </source>
</evidence>
<evidence type="ECO:0000313" key="11">
    <source>
        <dbReference type="Proteomes" id="UP001140562"/>
    </source>
</evidence>
<evidence type="ECO:0000256" key="2">
    <source>
        <dbReference type="ARBA" id="ARBA00022692"/>
    </source>
</evidence>
<protein>
    <recommendedName>
        <fullName evidence="9">Letm1 RBD domain-containing protein</fullName>
    </recommendedName>
</protein>
<feature type="region of interest" description="Disordered" evidence="8">
    <location>
        <begin position="48"/>
        <end position="114"/>
    </location>
</feature>
<gene>
    <name evidence="10" type="ORF">N0V87_002098</name>
</gene>
<evidence type="ECO:0000256" key="6">
    <source>
        <dbReference type="ARBA" id="ARBA00023136"/>
    </source>
</evidence>
<evidence type="ECO:0000256" key="5">
    <source>
        <dbReference type="ARBA" id="ARBA00023128"/>
    </source>
</evidence>
<comment type="subcellular location">
    <subcellularLocation>
        <location evidence="1">Mitochondrion inner membrane</location>
        <topology evidence="1">Single-pass membrane protein</topology>
    </subcellularLocation>
</comment>
<keyword evidence="4" id="KW-1133">Transmembrane helix</keyword>
<dbReference type="PANTHER" id="PTHR14009:SF1">
    <property type="entry name" value="MITOCHONDRIAL PROTON_CALCIUM EXCHANGER PROTEIN"/>
    <property type="match status" value="1"/>
</dbReference>
<feature type="compositionally biased region" description="Polar residues" evidence="8">
    <location>
        <begin position="59"/>
        <end position="73"/>
    </location>
</feature>
<feature type="domain" description="Letm1 RBD" evidence="9">
    <location>
        <begin position="271"/>
        <end position="430"/>
    </location>
</feature>
<evidence type="ECO:0000313" key="10">
    <source>
        <dbReference type="EMBL" id="KAJ4341057.1"/>
    </source>
</evidence>
<dbReference type="Proteomes" id="UP001140562">
    <property type="component" value="Unassembled WGS sequence"/>
</dbReference>
<evidence type="ECO:0000256" key="7">
    <source>
        <dbReference type="PROSITE-ProRule" id="PRU01094"/>
    </source>
</evidence>
<keyword evidence="5 7" id="KW-0496">Mitochondrion</keyword>
<keyword evidence="2" id="KW-0812">Transmembrane</keyword>
<dbReference type="InterPro" id="IPR033122">
    <property type="entry name" value="LETM1-like_RBD"/>
</dbReference>
<evidence type="ECO:0000256" key="4">
    <source>
        <dbReference type="ARBA" id="ARBA00022989"/>
    </source>
</evidence>
<feature type="compositionally biased region" description="Low complexity" evidence="8">
    <location>
        <begin position="82"/>
        <end position="101"/>
    </location>
</feature>
<accession>A0A9W8X4P0</accession>
<reference evidence="10" key="1">
    <citation type="submission" date="2022-10" db="EMBL/GenBank/DDBJ databases">
        <title>Tapping the CABI collections for fungal endophytes: first genome assemblies for Collariella, Neodidymelliopsis, Ascochyta clinopodiicola, Didymella pomorum, Didymosphaeria variabile, Neocosmospora piperis and Neocucurbitaria cava.</title>
        <authorList>
            <person name="Hill R."/>
        </authorList>
    </citation>
    <scope>NUCLEOTIDE SEQUENCE</scope>
    <source>
        <strain evidence="10">IMI 360193</strain>
    </source>
</reference>
<evidence type="ECO:0000259" key="9">
    <source>
        <dbReference type="PROSITE" id="PS51758"/>
    </source>
</evidence>
<dbReference type="GO" id="GO:0005743">
    <property type="term" value="C:mitochondrial inner membrane"/>
    <property type="evidence" value="ECO:0007669"/>
    <property type="project" value="UniProtKB-SubCell"/>
</dbReference>
<name>A0A9W8X4P0_9PLEO</name>
<keyword evidence="6" id="KW-0472">Membrane</keyword>
<organism evidence="10 11">
    <name type="scientific">Didymella glomerata</name>
    <dbReference type="NCBI Taxonomy" id="749621"/>
    <lineage>
        <taxon>Eukaryota</taxon>
        <taxon>Fungi</taxon>
        <taxon>Dikarya</taxon>
        <taxon>Ascomycota</taxon>
        <taxon>Pezizomycotina</taxon>
        <taxon>Dothideomycetes</taxon>
        <taxon>Pleosporomycetidae</taxon>
        <taxon>Pleosporales</taxon>
        <taxon>Pleosporineae</taxon>
        <taxon>Didymellaceae</taxon>
        <taxon>Didymella</taxon>
    </lineage>
</organism>
<dbReference type="GO" id="GO:0030003">
    <property type="term" value="P:intracellular monoatomic cation homeostasis"/>
    <property type="evidence" value="ECO:0007669"/>
    <property type="project" value="TreeGrafter"/>
</dbReference>
<evidence type="ECO:0000256" key="1">
    <source>
        <dbReference type="ARBA" id="ARBA00004434"/>
    </source>
</evidence>
<dbReference type="Pfam" id="PF07766">
    <property type="entry name" value="LETM1_RBD"/>
    <property type="match status" value="1"/>
</dbReference>
<dbReference type="PANTHER" id="PTHR14009">
    <property type="entry name" value="LEUCINE ZIPPER-EF-HAND CONTAINING TRANSMEMBRANE PROTEIN"/>
    <property type="match status" value="1"/>
</dbReference>
<dbReference type="GO" id="GO:0043022">
    <property type="term" value="F:ribosome binding"/>
    <property type="evidence" value="ECO:0007669"/>
    <property type="project" value="InterPro"/>
</dbReference>
<keyword evidence="11" id="KW-1185">Reference proteome</keyword>
<dbReference type="OrthoDB" id="73691at2759"/>
<dbReference type="PROSITE" id="PS51758">
    <property type="entry name" value="LETM1_RBD"/>
    <property type="match status" value="1"/>
</dbReference>
<dbReference type="AlphaFoldDB" id="A0A9W8X4P0"/>
<comment type="caution">
    <text evidence="10">The sequence shown here is derived from an EMBL/GenBank/DDBJ whole genome shotgun (WGS) entry which is preliminary data.</text>
</comment>